<sequence>MAKFVLAGKADCPYYAKAELLADVLQRNLPDFHIHKIPVPPDDWKKWLEDTCASIGWKHSSSPLVWRELIDRGGKGMLLGGFSDFLEHAQGYYNITSDMNSDLMLKIAEENQATKELCMEEEVHRLKSLRPLHIWISSALNPVCYSLIPHLFTPGLFSGLPIFSLHLMDTSGSEEMLQALKMETVDLAIPRLHEVTIHSDQMLAFQEAHFIIFLDDQQPAGEYNDEQNDKDQVAEHFHRYGQLIETNAQKDVRVLVAGDFFINMKCSLLIENAPSIDPRNFVAMTTQLEYEARTQLAQKLSVKTSDITNVIVWGNISGSFHIDLQRAKVFRYDGAIRGPDGFSQHVMEMIYDWKWLKTDFRSLLHKHRATISSKTNKATAISTTNAILAILKAWNNAESPEEVFSLGVLSTGQFGIPAGLVFSMPVSFTDGHWSVRSDVIVTDELRVNLDACADELRMERDMAAKTLKNDA</sequence>
<dbReference type="AGR" id="ZFIN:ZDB-GENE-060929-384"/>
<dbReference type="PANTHER" id="PTHR23382">
    <property type="entry name" value="MALATE DEHYDROGENASE"/>
    <property type="match status" value="1"/>
</dbReference>
<dbReference type="GO" id="GO:0016615">
    <property type="term" value="F:malate dehydrogenase activity"/>
    <property type="evidence" value="ECO:0007669"/>
    <property type="project" value="InterPro"/>
</dbReference>
<dbReference type="OrthoDB" id="1510206at2759"/>
<organism evidence="4 5">
    <name type="scientific">Danio rerio</name>
    <name type="common">Zebrafish</name>
    <name type="synonym">Brachydanio rerio</name>
    <dbReference type="NCBI Taxonomy" id="7955"/>
    <lineage>
        <taxon>Eukaryota</taxon>
        <taxon>Metazoa</taxon>
        <taxon>Chordata</taxon>
        <taxon>Craniata</taxon>
        <taxon>Vertebrata</taxon>
        <taxon>Euteleostomi</taxon>
        <taxon>Actinopterygii</taxon>
        <taxon>Neopterygii</taxon>
        <taxon>Teleostei</taxon>
        <taxon>Ostariophysi</taxon>
        <taxon>Cypriniformes</taxon>
        <taxon>Danionidae</taxon>
        <taxon>Danioninae</taxon>
        <taxon>Danio</taxon>
    </lineage>
</organism>
<dbReference type="GO" id="GO:0016616">
    <property type="term" value="F:oxidoreductase activity, acting on the CH-OH group of donors, NAD or NADP as acceptor"/>
    <property type="evidence" value="ECO:0007669"/>
    <property type="project" value="InterPro"/>
</dbReference>
<feature type="domain" description="Lactate/malate dehydrogenase C-terminal" evidence="3">
    <location>
        <begin position="292"/>
        <end position="461"/>
    </location>
</feature>
<dbReference type="SUPFAM" id="SSF51735">
    <property type="entry name" value="NAD(P)-binding Rossmann-fold domains"/>
    <property type="match status" value="1"/>
</dbReference>
<dbReference type="SUPFAM" id="SSF56327">
    <property type="entry name" value="LDH C-terminal domain-like"/>
    <property type="match status" value="1"/>
</dbReference>
<dbReference type="CTD" id="130752"/>
<proteinExistence type="evidence at protein level"/>
<keyword evidence="4" id="KW-1185">Reference proteome</keyword>
<dbReference type="RefSeq" id="XP_009303919.1">
    <property type="nucleotide sequence ID" value="XM_009305644.4"/>
</dbReference>
<evidence type="ECO:0000256" key="1">
    <source>
        <dbReference type="ARBA" id="ARBA00009613"/>
    </source>
</evidence>
<gene>
    <name evidence="5 6" type="primary">mdh1b</name>
    <name evidence="5" type="synonym">zgc:153922</name>
</gene>
<evidence type="ECO:0007829" key="7">
    <source>
        <dbReference type="PeptideAtlas" id="A0A8M3B3M4"/>
    </source>
</evidence>
<protein>
    <submittedName>
        <fullName evidence="5">Malate dehydrogenase 1B isoform X1</fullName>
    </submittedName>
</protein>
<dbReference type="InterPro" id="IPR036291">
    <property type="entry name" value="NAD(P)-bd_dom_sf"/>
</dbReference>
<comment type="similarity">
    <text evidence="1">Belongs to the LDH/MDH superfamily. MDH type 2 family.</text>
</comment>
<dbReference type="FunFam" id="3.40.50.720:FF:000144">
    <property type="entry name" value="Malate dehydrogenase [NADP]"/>
    <property type="match status" value="1"/>
</dbReference>
<dbReference type="Pfam" id="PF02866">
    <property type="entry name" value="Ldh_1_C"/>
    <property type="match status" value="1"/>
</dbReference>
<name>A0A8M3B3M4_DANRE</name>
<dbReference type="InterPro" id="IPR015955">
    <property type="entry name" value="Lactate_DH/Glyco_Ohase_4_C"/>
</dbReference>
<evidence type="ECO:0000259" key="3">
    <source>
        <dbReference type="Pfam" id="PF02866"/>
    </source>
</evidence>
<dbReference type="GeneID" id="767794"/>
<dbReference type="ZFIN" id="ZDB-GENE-060929-384">
    <property type="gene designation" value="mdh1b"/>
</dbReference>
<dbReference type="AlphaFoldDB" id="A0A8M3B3M4"/>
<dbReference type="Gene3D" id="3.90.110.10">
    <property type="entry name" value="Lactate dehydrogenase/glycoside hydrolase, family 4, C-terminal"/>
    <property type="match status" value="1"/>
</dbReference>
<accession>A0A8M3B3M4</accession>
<evidence type="ECO:0000313" key="6">
    <source>
        <dbReference type="ZFIN" id="ZDB-GENE-060929-384"/>
    </source>
</evidence>
<dbReference type="Proteomes" id="UP000000437">
    <property type="component" value="Chromosome 1"/>
</dbReference>
<keyword evidence="2" id="KW-0560">Oxidoreductase</keyword>
<keyword evidence="7" id="KW-1267">Proteomics identification</keyword>
<evidence type="ECO:0000256" key="2">
    <source>
        <dbReference type="ARBA" id="ARBA00023002"/>
    </source>
</evidence>
<evidence type="ECO:0000313" key="4">
    <source>
        <dbReference type="Proteomes" id="UP000000437"/>
    </source>
</evidence>
<dbReference type="InterPro" id="IPR010945">
    <property type="entry name" value="Malate_DH_type2"/>
</dbReference>
<evidence type="ECO:0000313" key="5">
    <source>
        <dbReference type="RefSeq" id="XP_009303919.1"/>
    </source>
</evidence>
<dbReference type="InterPro" id="IPR022383">
    <property type="entry name" value="Lactate/malate_DH_C"/>
</dbReference>
<dbReference type="GO" id="GO:0006108">
    <property type="term" value="P:malate metabolic process"/>
    <property type="evidence" value="ECO:0007669"/>
    <property type="project" value="InterPro"/>
</dbReference>
<reference evidence="5" key="1">
    <citation type="submission" date="2025-08" db="UniProtKB">
        <authorList>
            <consortium name="RefSeq"/>
        </authorList>
    </citation>
    <scope>IDENTIFICATION</scope>
    <source>
        <strain evidence="5">Tuebingen</strain>
        <tissue evidence="5">Fibroblasts and whole tissue</tissue>
    </source>
</reference>
<dbReference type="Gene3D" id="3.40.50.720">
    <property type="entry name" value="NAD(P)-binding Rossmann-like Domain"/>
    <property type="match status" value="1"/>
</dbReference>